<feature type="coiled-coil region" evidence="1">
    <location>
        <begin position="13"/>
        <end position="86"/>
    </location>
</feature>
<gene>
    <name evidence="2" type="ORF">EOD39_4852</name>
</gene>
<keyword evidence="1" id="KW-0175">Coiled coil</keyword>
<name>A0A444UGI3_ACIRT</name>
<evidence type="ECO:0000313" key="3">
    <source>
        <dbReference type="Proteomes" id="UP000289886"/>
    </source>
</evidence>
<dbReference type="GO" id="GO:0007283">
    <property type="term" value="P:spermatogenesis"/>
    <property type="evidence" value="ECO:0007669"/>
    <property type="project" value="TreeGrafter"/>
</dbReference>
<dbReference type="Proteomes" id="UP000289886">
    <property type="component" value="Unassembled WGS sequence"/>
</dbReference>
<dbReference type="PANTHER" id="PTHR18881:SF2">
    <property type="entry name" value="POLYAMINE-MODULATED FACTOR 1-BINDING PROTEIN 1"/>
    <property type="match status" value="1"/>
</dbReference>
<dbReference type="InterPro" id="IPR037391">
    <property type="entry name" value="PMF1-bd"/>
</dbReference>
<proteinExistence type="predicted"/>
<reference evidence="2 3" key="1">
    <citation type="submission" date="2019-01" db="EMBL/GenBank/DDBJ databases">
        <title>Draft Genome and Complete Hox-Cluster Characterization of the Sterlet Sturgeon (Acipenser ruthenus).</title>
        <authorList>
            <person name="Wei Q."/>
        </authorList>
    </citation>
    <scope>NUCLEOTIDE SEQUENCE [LARGE SCALE GENOMIC DNA]</scope>
    <source>
        <strain evidence="2">WHYD16114868_AA</strain>
        <tissue evidence="2">Blood</tissue>
    </source>
</reference>
<organism evidence="2 3">
    <name type="scientific">Acipenser ruthenus</name>
    <name type="common">Sterlet sturgeon</name>
    <dbReference type="NCBI Taxonomy" id="7906"/>
    <lineage>
        <taxon>Eukaryota</taxon>
        <taxon>Metazoa</taxon>
        <taxon>Chordata</taxon>
        <taxon>Craniata</taxon>
        <taxon>Vertebrata</taxon>
        <taxon>Euteleostomi</taxon>
        <taxon>Actinopterygii</taxon>
        <taxon>Chondrostei</taxon>
        <taxon>Acipenseriformes</taxon>
        <taxon>Acipenseridae</taxon>
        <taxon>Acipenser</taxon>
    </lineage>
</organism>
<comment type="caution">
    <text evidence="2">The sequence shown here is derived from an EMBL/GenBank/DDBJ whole genome shotgun (WGS) entry which is preliminary data.</text>
</comment>
<sequence>MGQLGITAKDLGAADLSEQNQVLIQTLEELETGSEQRVNSLERELEEYACRLKENDQEKRTLRSTQESLEQDIYDLRTRLDLTKEELLCVKTSAVSVVVLMLFHQISAPILGSVPDANGTPFGNHGNNPQHPVWHSEETISQLRRELLEFGSATCSGALVLSVSDAQAFSFQELQGTSFRGTELLKSELARRDAAIQNLQKDVLLSHQALSAEVISIAECKEQRISRLQTELQESQAELQHGQGRIQQLNRDLQTTGQQCEELRTQLTEVKEQLARGEEENEALRNCKLELTAEVDMEDKQRAGQVERLSATVCSMNQEVGERGGVLTGQADQQCQELESQLSETRVQLRQCQDTVRALRD</sequence>
<evidence type="ECO:0000256" key="1">
    <source>
        <dbReference type="SAM" id="Coils"/>
    </source>
</evidence>
<dbReference type="PANTHER" id="PTHR18881">
    <property type="entry name" value="POLYAMINE-MODULATED FACTOR 1-BINDING PROTEIN 1-RELATED"/>
    <property type="match status" value="1"/>
</dbReference>
<dbReference type="AlphaFoldDB" id="A0A444UGI3"/>
<feature type="coiled-coil region" evidence="1">
    <location>
        <begin position="218"/>
        <end position="294"/>
    </location>
</feature>
<evidence type="ECO:0000313" key="2">
    <source>
        <dbReference type="EMBL" id="RXM34295.1"/>
    </source>
</evidence>
<keyword evidence="3" id="KW-1185">Reference proteome</keyword>
<accession>A0A444UGI3</accession>
<protein>
    <submittedName>
        <fullName evidence="2">Uncharacterized protein</fullName>
    </submittedName>
</protein>
<dbReference type="EMBL" id="SCEB01214609">
    <property type="protein sequence ID" value="RXM34295.1"/>
    <property type="molecule type" value="Genomic_DNA"/>
</dbReference>